<gene>
    <name evidence="1" type="ordered locus">Pedsa_2819</name>
</gene>
<proteinExistence type="predicted"/>
<dbReference type="InterPro" id="IPR025366">
    <property type="entry name" value="DUF4270"/>
</dbReference>
<dbReference type="PROSITE" id="PS51257">
    <property type="entry name" value="PROKAR_LIPOPROTEIN"/>
    <property type="match status" value="1"/>
</dbReference>
<reference evidence="1 2" key="1">
    <citation type="journal article" date="2011" name="Stand. Genomic Sci.">
        <title>Complete genome sequence of the gliding, heparinolytic Pedobacter saltans type strain (113).</title>
        <authorList>
            <person name="Liolios K."/>
            <person name="Sikorski J."/>
            <person name="Lu M."/>
            <person name="Nolan M."/>
            <person name="Lapidus A."/>
            <person name="Lucas S."/>
            <person name="Hammon N."/>
            <person name="Deshpande S."/>
            <person name="Cheng J.F."/>
            <person name="Tapia R."/>
            <person name="Han C."/>
            <person name="Goodwin L."/>
            <person name="Pitluck S."/>
            <person name="Huntemann M."/>
            <person name="Ivanova N."/>
            <person name="Pagani I."/>
            <person name="Mavromatis K."/>
            <person name="Ovchinikova G."/>
            <person name="Pati A."/>
            <person name="Chen A."/>
            <person name="Palaniappan K."/>
            <person name="Land M."/>
            <person name="Hauser L."/>
            <person name="Brambilla E.M."/>
            <person name="Kotsyurbenko O."/>
            <person name="Rohde M."/>
            <person name="Tindall B.J."/>
            <person name="Abt B."/>
            <person name="Goker M."/>
            <person name="Detter J.C."/>
            <person name="Woyke T."/>
            <person name="Bristow J."/>
            <person name="Eisen J.A."/>
            <person name="Markowitz V."/>
            <person name="Hugenholtz P."/>
            <person name="Klenk H.P."/>
            <person name="Kyrpides N.C."/>
        </authorList>
    </citation>
    <scope>NUCLEOTIDE SEQUENCE [LARGE SCALE GENOMIC DNA]</scope>
    <source>
        <strain evidence="2">ATCC 51119 / DSM 12145 / JCM 21818 / LMG 10337 / NBRC 100064 / NCIMB 13643</strain>
    </source>
</reference>
<name>F0S7V5_PSESL</name>
<dbReference type="OrthoDB" id="1466062at2"/>
<dbReference type="AlphaFoldDB" id="F0S7V5"/>
<organism evidence="1 2">
    <name type="scientific">Pseudopedobacter saltans (strain ATCC 51119 / DSM 12145 / JCM 21818 / CCUG 39354 / LMG 10337 / NBRC 100064 / NCIMB 13643)</name>
    <name type="common">Pedobacter saltans</name>
    <dbReference type="NCBI Taxonomy" id="762903"/>
    <lineage>
        <taxon>Bacteria</taxon>
        <taxon>Pseudomonadati</taxon>
        <taxon>Bacteroidota</taxon>
        <taxon>Sphingobacteriia</taxon>
        <taxon>Sphingobacteriales</taxon>
        <taxon>Sphingobacteriaceae</taxon>
        <taxon>Pseudopedobacter</taxon>
    </lineage>
</organism>
<dbReference type="KEGG" id="psn:Pedsa_2819"/>
<dbReference type="eggNOG" id="ENOG5030W5Z">
    <property type="taxonomic scope" value="Bacteria"/>
</dbReference>
<reference evidence="2" key="2">
    <citation type="submission" date="2011-02" db="EMBL/GenBank/DDBJ databases">
        <title>The complete genome of Pedobacter saltans DSM 12145.</title>
        <authorList>
            <consortium name="US DOE Joint Genome Institute (JGI-PGF)"/>
            <person name="Lucas S."/>
            <person name="Copeland A."/>
            <person name="Lapidus A."/>
            <person name="Bruce D."/>
            <person name="Goodwin L."/>
            <person name="Pitluck S."/>
            <person name="Kyrpides N."/>
            <person name="Mavromatis K."/>
            <person name="Pagani I."/>
            <person name="Ivanova N."/>
            <person name="Ovchinnikova G."/>
            <person name="Lu M."/>
            <person name="Detter J.C."/>
            <person name="Han C."/>
            <person name="Land M."/>
            <person name="Hauser L."/>
            <person name="Markowitz V."/>
            <person name="Cheng J.-F."/>
            <person name="Hugenholtz P."/>
            <person name="Woyke T."/>
            <person name="Wu D."/>
            <person name="Tindall B."/>
            <person name="Pomrenke H.G."/>
            <person name="Brambilla E."/>
            <person name="Klenk H.-P."/>
            <person name="Eisen J.A."/>
        </authorList>
    </citation>
    <scope>NUCLEOTIDE SEQUENCE [LARGE SCALE GENOMIC DNA]</scope>
    <source>
        <strain evidence="2">ATCC 51119 / DSM 12145 / JCM 21818 / LMG 10337 / NBRC 100064 / NCIMB 13643</strain>
    </source>
</reference>
<dbReference type="HOGENOM" id="CLU_592995_0_0_10"/>
<dbReference type="STRING" id="762903.Pedsa_2819"/>
<dbReference type="RefSeq" id="WP_013633845.1">
    <property type="nucleotide sequence ID" value="NC_015177.1"/>
</dbReference>
<dbReference type="EMBL" id="CP002545">
    <property type="protein sequence ID" value="ADY53360.1"/>
    <property type="molecule type" value="Genomic_DNA"/>
</dbReference>
<protein>
    <recommendedName>
        <fullName evidence="3">DUF4270 domain-containing protein</fullName>
    </recommendedName>
</protein>
<dbReference type="Pfam" id="PF14092">
    <property type="entry name" value="DUF4270"/>
    <property type="match status" value="1"/>
</dbReference>
<keyword evidence="2" id="KW-1185">Reference proteome</keyword>
<evidence type="ECO:0008006" key="3">
    <source>
        <dbReference type="Google" id="ProtNLM"/>
    </source>
</evidence>
<evidence type="ECO:0000313" key="1">
    <source>
        <dbReference type="EMBL" id="ADY53360.1"/>
    </source>
</evidence>
<accession>F0S7V5</accession>
<evidence type="ECO:0000313" key="2">
    <source>
        <dbReference type="Proteomes" id="UP000000310"/>
    </source>
</evidence>
<dbReference type="Proteomes" id="UP000000310">
    <property type="component" value="Chromosome"/>
</dbReference>
<sequence>MKLRNIDLLTLLISLFTLGSCNNPDGVGLDIDPDILLNSSVDSSTTVLTKLIKEDSVVSNYTERSILGYMNDNEFGKTTSNIVVALTLPSSNVSFGINPILDSAVLVMTYSNSAPLYGDSIKYKVNINQLNETLYSSTKQKVYYTNKEWNANTTVVGSKEFFPAYKDSLNIKLYKYKDSTIKVVPQLRIPLNNQFVIDNIIHLDSATLSTSQAFADHFKGLRLSIDKNALGSQDGGAISFDTYTDGASRLEIYYRYTNSENKQDTTSISLPIAGSLGTAVTEVKWDNAGTPALAALQSPANNQEKLYIKGLAGTKIKVDFPNLSDLKKLGSNIAINRAELIFTAEEPQQTSLKPLSQLRIYRWDLAHQPALIPDENSSDPRYLGTGFVGGIYNSPKKIYVINVTGYIQDLFRNKYPNDGTYITTYDFYGKTGRLNAPGRSVLFGGASNSVSQKVKLKIYYSDLK</sequence>